<dbReference type="InterPro" id="IPR010488">
    <property type="entry name" value="Zeta_toxin_domain"/>
</dbReference>
<dbReference type="PANTHER" id="PTHR31153">
    <property type="entry name" value="CALMODULIN CALCIUM-DEPENDENT NAD KINASE"/>
    <property type="match status" value="1"/>
</dbReference>
<dbReference type="Proteomes" id="UP001177003">
    <property type="component" value="Chromosome 3"/>
</dbReference>
<gene>
    <name evidence="4" type="ORF">LSALG_LOCUS17686</name>
</gene>
<evidence type="ECO:0000313" key="4">
    <source>
        <dbReference type="EMBL" id="CAI9277776.1"/>
    </source>
</evidence>
<keyword evidence="2" id="KW-0067">ATP-binding</keyword>
<organism evidence="4 5">
    <name type="scientific">Lactuca saligna</name>
    <name type="common">Willowleaf lettuce</name>
    <dbReference type="NCBI Taxonomy" id="75948"/>
    <lineage>
        <taxon>Eukaryota</taxon>
        <taxon>Viridiplantae</taxon>
        <taxon>Streptophyta</taxon>
        <taxon>Embryophyta</taxon>
        <taxon>Tracheophyta</taxon>
        <taxon>Spermatophyta</taxon>
        <taxon>Magnoliopsida</taxon>
        <taxon>eudicotyledons</taxon>
        <taxon>Gunneridae</taxon>
        <taxon>Pentapetalae</taxon>
        <taxon>asterids</taxon>
        <taxon>campanulids</taxon>
        <taxon>Asterales</taxon>
        <taxon>Asteraceae</taxon>
        <taxon>Cichorioideae</taxon>
        <taxon>Cichorieae</taxon>
        <taxon>Lactucinae</taxon>
        <taxon>Lactuca</taxon>
    </lineage>
</organism>
<evidence type="ECO:0000259" key="3">
    <source>
        <dbReference type="Pfam" id="PF06414"/>
    </source>
</evidence>
<dbReference type="EMBL" id="OX465079">
    <property type="protein sequence ID" value="CAI9277776.1"/>
    <property type="molecule type" value="Genomic_DNA"/>
</dbReference>
<proteinExistence type="predicted"/>
<protein>
    <recommendedName>
        <fullName evidence="3">Zeta toxin domain-containing protein</fullName>
    </recommendedName>
</protein>
<dbReference type="PANTHER" id="PTHR31153:SF1">
    <property type="entry name" value="CALMODULIN CALCIUM-DEPENDENT NAD KINASE"/>
    <property type="match status" value="1"/>
</dbReference>
<name>A0AA35YPC9_LACSI</name>
<dbReference type="Gene3D" id="3.40.50.300">
    <property type="entry name" value="P-loop containing nucleotide triphosphate hydrolases"/>
    <property type="match status" value="1"/>
</dbReference>
<dbReference type="GO" id="GO:0016301">
    <property type="term" value="F:kinase activity"/>
    <property type="evidence" value="ECO:0007669"/>
    <property type="project" value="InterPro"/>
</dbReference>
<accession>A0AA35YPC9</accession>
<dbReference type="AlphaFoldDB" id="A0AA35YPC9"/>
<sequence>MRRDGYGKLVVALFLAATTTGAVLAAIKRRRRKNSRSLKPEIVGSSHVRRVEKFSNYVARQLGFEDGTKCPELCKLTSDYVRGSKGFKDGLYVYFSNEKDVDSLCEKLEEELERCVLGYFAFNWSQTSVVINQVLSDGSDERKLKNMVLTATRKQRFEKITKDLRVTRAFSTIMEEMKVIGTKTPKKGDGSNDAFASTEMNGPEAHGVRTPVILFMGGGMGAGKSTVLKEILKEGFWSEAATNAVVVEADAFKERDVIYKALNLKGHHNDMLPTAELVHQMSTDAASSVLVTALNDGRDVIMDGTLAWEPFFEQTVAMVRDIHNHRYRMGIGYKVSEDGTINENYWEKVKDDDEEEELIPKNPYRIELVGVVCDPFLAVTRGIRRAISVKRAVRVNSQLKSHKRFANAFPKYCNLVDSAKLYCTNGIGAPPKPIEWKGVDCNLMEDDPDQIQCLNCLNILKDINDEADSINELYADPKMLTNPDSVWNKLVMIPKRTNLQRDLKIVIERIEMSKSWL</sequence>
<keyword evidence="5" id="KW-1185">Reference proteome</keyword>
<evidence type="ECO:0000256" key="1">
    <source>
        <dbReference type="ARBA" id="ARBA00022741"/>
    </source>
</evidence>
<keyword evidence="1" id="KW-0547">Nucleotide-binding</keyword>
<evidence type="ECO:0000256" key="2">
    <source>
        <dbReference type="ARBA" id="ARBA00022840"/>
    </source>
</evidence>
<feature type="domain" description="Zeta toxin" evidence="3">
    <location>
        <begin position="209"/>
        <end position="327"/>
    </location>
</feature>
<dbReference type="GO" id="GO:0005524">
    <property type="term" value="F:ATP binding"/>
    <property type="evidence" value="ECO:0007669"/>
    <property type="project" value="UniProtKB-KW"/>
</dbReference>
<dbReference type="SUPFAM" id="SSF52540">
    <property type="entry name" value="P-loop containing nucleoside triphosphate hydrolases"/>
    <property type="match status" value="1"/>
</dbReference>
<dbReference type="InterPro" id="IPR044802">
    <property type="entry name" value="NADKc-like"/>
</dbReference>
<evidence type="ECO:0000313" key="5">
    <source>
        <dbReference type="Proteomes" id="UP001177003"/>
    </source>
</evidence>
<reference evidence="4" key="1">
    <citation type="submission" date="2023-04" db="EMBL/GenBank/DDBJ databases">
        <authorList>
            <person name="Vijverberg K."/>
            <person name="Xiong W."/>
            <person name="Schranz E."/>
        </authorList>
    </citation>
    <scope>NUCLEOTIDE SEQUENCE</scope>
</reference>
<dbReference type="Pfam" id="PF06414">
    <property type="entry name" value="Zeta_toxin"/>
    <property type="match status" value="1"/>
</dbReference>
<dbReference type="InterPro" id="IPR027417">
    <property type="entry name" value="P-loop_NTPase"/>
</dbReference>